<dbReference type="InterPro" id="IPR036291">
    <property type="entry name" value="NAD(P)-bd_dom_sf"/>
</dbReference>
<sequence>MLSFDSVRRFVKKLGEEVEDLDVALLNAGIAPPKYVVNESTGWEEALQVNILSTALLAILLMPKLKATAAKTGRVAQLTFTGSLGHTFLTSKDLPISEEESLLRKINSPEFFNAQRSYIVIKLLTMYVMRGLIDDFSTNEKGELDVAVNVVCPGYCVTDLGRDHPWYIVLPTKIMQLYCGRSAEEGSRSLVSATLLGEMGHGKFWTNDVFVKPGVLVVSEEGKKLQSKAWKEIMDICRKEIP</sequence>
<comment type="similarity">
    <text evidence="1">Belongs to the short-chain dehydrogenases/reductases (SDR) family.</text>
</comment>
<keyword evidence="3" id="KW-0560">Oxidoreductase</keyword>
<keyword evidence="2" id="KW-0521">NADP</keyword>
<evidence type="ECO:0000256" key="1">
    <source>
        <dbReference type="ARBA" id="ARBA00006484"/>
    </source>
</evidence>
<comment type="caution">
    <text evidence="4">The sequence shown here is derived from an EMBL/GenBank/DDBJ whole genome shotgun (WGS) entry which is preliminary data.</text>
</comment>
<dbReference type="Gene3D" id="3.40.50.720">
    <property type="entry name" value="NAD(P)-binding Rossmann-like Domain"/>
    <property type="match status" value="1"/>
</dbReference>
<accession>A0A8H4QMJ1</accession>
<protein>
    <submittedName>
        <fullName evidence="4">Uncharacterized protein</fullName>
    </submittedName>
</protein>
<gene>
    <name evidence="4" type="ORF">G7Y89_g15453</name>
</gene>
<dbReference type="EMBL" id="JAAMPI010002416">
    <property type="protein sequence ID" value="KAF4613435.1"/>
    <property type="molecule type" value="Genomic_DNA"/>
</dbReference>
<evidence type="ECO:0000313" key="4">
    <source>
        <dbReference type="EMBL" id="KAF4613435.1"/>
    </source>
</evidence>
<dbReference type="AlphaFoldDB" id="A0A8H4QMJ1"/>
<dbReference type="OrthoDB" id="542013at2759"/>
<organism evidence="4 5">
    <name type="scientific">Cudoniella acicularis</name>
    <dbReference type="NCBI Taxonomy" id="354080"/>
    <lineage>
        <taxon>Eukaryota</taxon>
        <taxon>Fungi</taxon>
        <taxon>Dikarya</taxon>
        <taxon>Ascomycota</taxon>
        <taxon>Pezizomycotina</taxon>
        <taxon>Leotiomycetes</taxon>
        <taxon>Helotiales</taxon>
        <taxon>Tricladiaceae</taxon>
        <taxon>Cudoniella</taxon>
    </lineage>
</organism>
<dbReference type="PANTHER" id="PTHR24320:SF252">
    <property type="entry name" value="DEHYDROGENASE_REDUCTASE FAMILY PROTEIN, PUTATIVE (AFU_ORTHOLOGUE AFUA_3G08550)-RELATED"/>
    <property type="match status" value="1"/>
</dbReference>
<dbReference type="Proteomes" id="UP000566819">
    <property type="component" value="Unassembled WGS sequence"/>
</dbReference>
<keyword evidence="5" id="KW-1185">Reference proteome</keyword>
<dbReference type="InterPro" id="IPR002347">
    <property type="entry name" value="SDR_fam"/>
</dbReference>
<evidence type="ECO:0000313" key="5">
    <source>
        <dbReference type="Proteomes" id="UP000566819"/>
    </source>
</evidence>
<proteinExistence type="inferred from homology"/>
<evidence type="ECO:0000256" key="2">
    <source>
        <dbReference type="ARBA" id="ARBA00022857"/>
    </source>
</evidence>
<dbReference type="PANTHER" id="PTHR24320">
    <property type="entry name" value="RETINOL DEHYDROGENASE"/>
    <property type="match status" value="1"/>
</dbReference>
<evidence type="ECO:0000256" key="3">
    <source>
        <dbReference type="ARBA" id="ARBA00023002"/>
    </source>
</evidence>
<reference evidence="4 5" key="1">
    <citation type="submission" date="2020-03" db="EMBL/GenBank/DDBJ databases">
        <title>Draft Genome Sequence of Cudoniella acicularis.</title>
        <authorList>
            <person name="Buettner E."/>
            <person name="Kellner H."/>
        </authorList>
    </citation>
    <scope>NUCLEOTIDE SEQUENCE [LARGE SCALE GENOMIC DNA]</scope>
    <source>
        <strain evidence="4 5">DSM 108380</strain>
    </source>
</reference>
<dbReference type="GO" id="GO:0016491">
    <property type="term" value="F:oxidoreductase activity"/>
    <property type="evidence" value="ECO:0007669"/>
    <property type="project" value="UniProtKB-KW"/>
</dbReference>
<dbReference type="SUPFAM" id="SSF51735">
    <property type="entry name" value="NAD(P)-binding Rossmann-fold domains"/>
    <property type="match status" value="1"/>
</dbReference>
<name>A0A8H4QMJ1_9HELO</name>
<dbReference type="Pfam" id="PF00106">
    <property type="entry name" value="adh_short"/>
    <property type="match status" value="1"/>
</dbReference>